<dbReference type="InterPro" id="IPR006073">
    <property type="entry name" value="GTP-bd"/>
</dbReference>
<sequence length="168" mass="19022">MPANLPPQYFAAERKYREARTPQEKISALEEMLMVMPKHKGTDKLRASLRRKLARLKDTLEIKKKNKKGVSYVIEKEGAGQVALVGFPNVGKSALVKKLTKATPEVADYPFTTRIPTPGMMPFEDIKIQLIDMPALTIEYIEPWVGNILRRADLLLIILDLSDDPLHQ</sequence>
<dbReference type="Pfam" id="PF01926">
    <property type="entry name" value="MMR_HSR1"/>
    <property type="match status" value="1"/>
</dbReference>
<evidence type="ECO:0000256" key="2">
    <source>
        <dbReference type="ARBA" id="ARBA00022842"/>
    </source>
</evidence>
<dbReference type="InterPro" id="IPR031167">
    <property type="entry name" value="G_OBG"/>
</dbReference>
<dbReference type="Gene3D" id="3.40.50.300">
    <property type="entry name" value="P-loop containing nucleotide triphosphate hydrolases"/>
    <property type="match status" value="1"/>
</dbReference>
<organism evidence="4">
    <name type="scientific">Desulfofervidus auxilii</name>
    <dbReference type="NCBI Taxonomy" id="1621989"/>
    <lineage>
        <taxon>Bacteria</taxon>
        <taxon>Pseudomonadati</taxon>
        <taxon>Thermodesulfobacteriota</taxon>
        <taxon>Candidatus Desulfofervidia</taxon>
        <taxon>Candidatus Desulfofervidales</taxon>
        <taxon>Candidatus Desulfofervidaceae</taxon>
        <taxon>Candidatus Desulfofervidus</taxon>
    </lineage>
</organism>
<name>A0A7V0NEF8_DESA2</name>
<evidence type="ECO:0000259" key="3">
    <source>
        <dbReference type="PROSITE" id="PS51710"/>
    </source>
</evidence>
<feature type="domain" description="OBG-type G" evidence="3">
    <location>
        <begin position="80"/>
        <end position="168"/>
    </location>
</feature>
<dbReference type="Proteomes" id="UP000885706">
    <property type="component" value="Unassembled WGS sequence"/>
</dbReference>
<evidence type="ECO:0000256" key="1">
    <source>
        <dbReference type="ARBA" id="ARBA00022741"/>
    </source>
</evidence>
<dbReference type="SUPFAM" id="SSF52540">
    <property type="entry name" value="P-loop containing nucleoside triphosphate hydrolases"/>
    <property type="match status" value="1"/>
</dbReference>
<evidence type="ECO:0000313" key="4">
    <source>
        <dbReference type="EMBL" id="HDD35555.1"/>
    </source>
</evidence>
<dbReference type="InterPro" id="IPR045001">
    <property type="entry name" value="DRG"/>
</dbReference>
<accession>A0A7V0NEF8</accession>
<reference evidence="4" key="1">
    <citation type="journal article" date="2020" name="mSystems">
        <title>Genome- and Community-Level Interaction Insights into Carbon Utilization and Element Cycling Functions of Hydrothermarchaeota in Hydrothermal Sediment.</title>
        <authorList>
            <person name="Zhou Z."/>
            <person name="Liu Y."/>
            <person name="Xu W."/>
            <person name="Pan J."/>
            <person name="Luo Z.H."/>
            <person name="Li M."/>
        </authorList>
    </citation>
    <scope>NUCLEOTIDE SEQUENCE [LARGE SCALE GENOMIC DNA]</scope>
    <source>
        <strain evidence="4">HyVt-113</strain>
    </source>
</reference>
<dbReference type="AlphaFoldDB" id="A0A7V0NEF8"/>
<dbReference type="GO" id="GO:0005525">
    <property type="term" value="F:GTP binding"/>
    <property type="evidence" value="ECO:0007669"/>
    <property type="project" value="InterPro"/>
</dbReference>
<dbReference type="PANTHER" id="PTHR43127">
    <property type="entry name" value="DEVELOPMENTALLY-REGULATED GTP-BINDING PROTEIN 2"/>
    <property type="match status" value="1"/>
</dbReference>
<keyword evidence="2" id="KW-0460">Magnesium</keyword>
<dbReference type="EMBL" id="DQWQ01000087">
    <property type="protein sequence ID" value="HDD35555.1"/>
    <property type="molecule type" value="Genomic_DNA"/>
</dbReference>
<dbReference type="PRINTS" id="PR00326">
    <property type="entry name" value="GTP1OBG"/>
</dbReference>
<comment type="caution">
    <text evidence="4">The sequence shown here is derived from an EMBL/GenBank/DDBJ whole genome shotgun (WGS) entry which is preliminary data.</text>
</comment>
<proteinExistence type="predicted"/>
<feature type="non-terminal residue" evidence="4">
    <location>
        <position position="168"/>
    </location>
</feature>
<keyword evidence="1" id="KW-0547">Nucleotide-binding</keyword>
<dbReference type="InterPro" id="IPR027417">
    <property type="entry name" value="P-loop_NTPase"/>
</dbReference>
<dbReference type="PROSITE" id="PS51710">
    <property type="entry name" value="G_OBG"/>
    <property type="match status" value="1"/>
</dbReference>
<protein>
    <submittedName>
        <fullName evidence="4">GTP-binding protein</fullName>
    </submittedName>
</protein>
<gene>
    <name evidence="4" type="ORF">ENF30_02010</name>
</gene>
<dbReference type="GO" id="GO:0003924">
    <property type="term" value="F:GTPase activity"/>
    <property type="evidence" value="ECO:0007669"/>
    <property type="project" value="InterPro"/>
</dbReference>